<evidence type="ECO:0000256" key="1">
    <source>
        <dbReference type="SAM" id="Phobius"/>
    </source>
</evidence>
<organism evidence="2 3">
    <name type="scientific">Antiquaquibacter soli</name>
    <dbReference type="NCBI Taxonomy" id="3064523"/>
    <lineage>
        <taxon>Bacteria</taxon>
        <taxon>Bacillati</taxon>
        <taxon>Actinomycetota</taxon>
        <taxon>Actinomycetes</taxon>
        <taxon>Micrococcales</taxon>
        <taxon>Microbacteriaceae</taxon>
        <taxon>Antiquaquibacter</taxon>
    </lineage>
</organism>
<keyword evidence="3" id="KW-1185">Reference proteome</keyword>
<dbReference type="EMBL" id="JAUQUB010000002">
    <property type="protein sequence ID" value="MDO7882678.1"/>
    <property type="molecule type" value="Genomic_DNA"/>
</dbReference>
<evidence type="ECO:0000313" key="3">
    <source>
        <dbReference type="Proteomes" id="UP001241072"/>
    </source>
</evidence>
<reference evidence="2 3" key="1">
    <citation type="submission" date="2023-07" db="EMBL/GenBank/DDBJ databases">
        <title>Protaetiibacter sp. nov WY-16 isolated from soil.</title>
        <authorList>
            <person name="Liu B."/>
            <person name="Wan Y."/>
        </authorList>
    </citation>
    <scope>NUCLEOTIDE SEQUENCE [LARGE SCALE GENOMIC DNA]</scope>
    <source>
        <strain evidence="2 3">WY-16</strain>
    </source>
</reference>
<dbReference type="Proteomes" id="UP001241072">
    <property type="component" value="Unassembled WGS sequence"/>
</dbReference>
<gene>
    <name evidence="2" type="ORF">Q5716_10625</name>
</gene>
<evidence type="ECO:0008006" key="4">
    <source>
        <dbReference type="Google" id="ProtNLM"/>
    </source>
</evidence>
<feature type="transmembrane region" description="Helical" evidence="1">
    <location>
        <begin position="22"/>
        <end position="48"/>
    </location>
</feature>
<accession>A0ABT9BNT0</accession>
<keyword evidence="1" id="KW-1133">Transmembrane helix</keyword>
<sequence>MSYDDDDDRPVTFLGRLRNQKAIVWVLIIGLVVLAVGAGTIVALVSALNPF</sequence>
<keyword evidence="1" id="KW-0472">Membrane</keyword>
<keyword evidence="1" id="KW-0812">Transmembrane</keyword>
<dbReference type="RefSeq" id="WP_305003111.1">
    <property type="nucleotide sequence ID" value="NZ_JAUQUB010000002.1"/>
</dbReference>
<proteinExistence type="predicted"/>
<evidence type="ECO:0000313" key="2">
    <source>
        <dbReference type="EMBL" id="MDO7882678.1"/>
    </source>
</evidence>
<name>A0ABT9BNT0_9MICO</name>
<protein>
    <recommendedName>
        <fullName evidence="4">DUF4044 domain-containing protein</fullName>
    </recommendedName>
</protein>
<comment type="caution">
    <text evidence="2">The sequence shown here is derived from an EMBL/GenBank/DDBJ whole genome shotgun (WGS) entry which is preliminary data.</text>
</comment>